<sequence>MKKRVLLISWMATLLICLSYCAPAPHKGEVRDTRVQPKATQPESKQLVPIKQRAKPKTPRIHDKSIQGTRKFVSKDITPAPQTLPPSQLSKTRGISVVAKDHSGSLSRVRLYNKMIAVVIGIDAYKDLPPRDHLSYAVKDAKGVESVLHKNYQFDRIITLYNREATRDNIMEVLQGELATTGSQDAVFVYFAGHGITRPIQTGEGELGYLIPYDGSLERAGMHRNISMQQIKADVCPLAPAKHVFFVMDACFGGLLLDQRAVDVKPGRDEAYLREITEEHVRQVLTAGQADETVLDGGSRGHSVFTGRFIEALEEVKDYVTARQLIARVSKEVYGDAATRGHKQRPRGGEIYGTGDFVFVSNYEQRLQDRLMASQVEVKRARERKEELSHTYARLIEDERTLKKRIQGQKDAAQDRQVKREKAILEAKKRAYELEKASVEDELRKKEASQAALEKRLQEQAKIQGTMKDLEQDLAKSYREIEDKKRLELAAIQRDKAVELLRVKRLMEDIQKKRESLKATKLETLSIGDAMQEYKNVEQQLAAVSSKYDKRLAGGLKDLEKRYDNQRQRYLAEIEKLDKVLLEYEEQINGITRKYYNNPPKKDMFETQDQFQQRLAVYKKQADGQAVATRKNFESGLNSIKAQREKLSVAKSDLTNQYEMEKGGFQNRILAEKETEMEIYRQQLDGIVNQAYILPIDEIELGKYLPEHQVFQITAFIQVNRQKKGVSFRLGIPGKEARMLWNNREFIRGEAVLKLKPASDEVTVISIDIIDDVHSKKYSHDVVMEVGRDDCFIAYANGLVKDTNTGLEWKTGPDQNTNWDEARSWVQSLNLDGGGWRMPTTDELQGLYKKGMRSHNLTSLLLNTTYKYLYVWSGETKGSSDARLFAFRRGLRHWLSRDDSFNLRAFAVRSRSDG</sequence>
<organism evidence="6 7">
    <name type="scientific">Candidatus Desulfatibia vada</name>
    <dbReference type="NCBI Taxonomy" id="2841696"/>
    <lineage>
        <taxon>Bacteria</taxon>
        <taxon>Pseudomonadati</taxon>
        <taxon>Thermodesulfobacteriota</taxon>
        <taxon>Desulfobacteria</taxon>
        <taxon>Desulfobacterales</taxon>
        <taxon>Desulfobacterales incertae sedis</taxon>
        <taxon>Candidatus Desulfatibia</taxon>
    </lineage>
</organism>
<dbReference type="Proteomes" id="UP000605201">
    <property type="component" value="Unassembled WGS sequence"/>
</dbReference>
<evidence type="ECO:0000256" key="1">
    <source>
        <dbReference type="SAM" id="Coils"/>
    </source>
</evidence>
<protein>
    <submittedName>
        <fullName evidence="6">Caspase family protein</fullName>
    </submittedName>
</protein>
<dbReference type="Pfam" id="PF07603">
    <property type="entry name" value="Lcl_C"/>
    <property type="match status" value="1"/>
</dbReference>
<feature type="chain" id="PRO_5035255752" evidence="3">
    <location>
        <begin position="25"/>
        <end position="914"/>
    </location>
</feature>
<feature type="region of interest" description="Disordered" evidence="2">
    <location>
        <begin position="28"/>
        <end position="61"/>
    </location>
</feature>
<dbReference type="InterPro" id="IPR011460">
    <property type="entry name" value="Lcl_C"/>
</dbReference>
<dbReference type="Gene3D" id="3.40.50.1460">
    <property type="match status" value="1"/>
</dbReference>
<feature type="domain" description="Peptidase C14 caspase" evidence="4">
    <location>
        <begin position="116"/>
        <end position="346"/>
    </location>
</feature>
<evidence type="ECO:0000259" key="5">
    <source>
        <dbReference type="Pfam" id="PF07603"/>
    </source>
</evidence>
<dbReference type="InterPro" id="IPR029030">
    <property type="entry name" value="Caspase-like_dom_sf"/>
</dbReference>
<dbReference type="PANTHER" id="PTHR48104:SF30">
    <property type="entry name" value="METACASPASE-1"/>
    <property type="match status" value="1"/>
</dbReference>
<dbReference type="InterPro" id="IPR050452">
    <property type="entry name" value="Metacaspase"/>
</dbReference>
<accession>A0A8J6P347</accession>
<dbReference type="SUPFAM" id="SSF52129">
    <property type="entry name" value="Caspase-like"/>
    <property type="match status" value="1"/>
</dbReference>
<feature type="signal peptide" evidence="3">
    <location>
        <begin position="1"/>
        <end position="24"/>
    </location>
</feature>
<evidence type="ECO:0000256" key="3">
    <source>
        <dbReference type="SAM" id="SignalP"/>
    </source>
</evidence>
<dbReference type="GO" id="GO:0005737">
    <property type="term" value="C:cytoplasm"/>
    <property type="evidence" value="ECO:0007669"/>
    <property type="project" value="TreeGrafter"/>
</dbReference>
<proteinExistence type="predicted"/>
<evidence type="ECO:0000313" key="6">
    <source>
        <dbReference type="EMBL" id="MBC8434185.1"/>
    </source>
</evidence>
<feature type="coiled-coil region" evidence="1">
    <location>
        <begin position="637"/>
        <end position="690"/>
    </location>
</feature>
<keyword evidence="1" id="KW-0175">Coiled coil</keyword>
<dbReference type="AlphaFoldDB" id="A0A8J6P347"/>
<dbReference type="Pfam" id="PF00656">
    <property type="entry name" value="Peptidase_C14"/>
    <property type="match status" value="1"/>
</dbReference>
<evidence type="ECO:0000256" key="2">
    <source>
        <dbReference type="SAM" id="MobiDB-lite"/>
    </source>
</evidence>
<gene>
    <name evidence="6" type="ORF">H8D96_19935</name>
</gene>
<name>A0A8J6P347_9BACT</name>
<evidence type="ECO:0000259" key="4">
    <source>
        <dbReference type="Pfam" id="PF00656"/>
    </source>
</evidence>
<reference evidence="6 7" key="1">
    <citation type="submission" date="2020-08" db="EMBL/GenBank/DDBJ databases">
        <title>Bridging the membrane lipid divide: bacteria of the FCB group superphylum have the potential to synthesize archaeal ether lipids.</title>
        <authorList>
            <person name="Villanueva L."/>
            <person name="Von Meijenfeldt F.A.B."/>
            <person name="Westbye A.B."/>
            <person name="Yadav S."/>
            <person name="Hopmans E.C."/>
            <person name="Dutilh B.E."/>
            <person name="Sinninghe Damste J.S."/>
        </authorList>
    </citation>
    <scope>NUCLEOTIDE SEQUENCE [LARGE SCALE GENOMIC DNA]</scope>
    <source>
        <strain evidence="6">NIOZ-UU17</strain>
    </source>
</reference>
<dbReference type="GO" id="GO:0006508">
    <property type="term" value="P:proteolysis"/>
    <property type="evidence" value="ECO:0007669"/>
    <property type="project" value="InterPro"/>
</dbReference>
<evidence type="ECO:0000313" key="7">
    <source>
        <dbReference type="Proteomes" id="UP000605201"/>
    </source>
</evidence>
<feature type="domain" description="Lcl C-terminal" evidence="5">
    <location>
        <begin position="798"/>
        <end position="905"/>
    </location>
</feature>
<dbReference type="GO" id="GO:0004197">
    <property type="term" value="F:cysteine-type endopeptidase activity"/>
    <property type="evidence" value="ECO:0007669"/>
    <property type="project" value="InterPro"/>
</dbReference>
<feature type="coiled-coil region" evidence="1">
    <location>
        <begin position="364"/>
        <end position="594"/>
    </location>
</feature>
<dbReference type="EMBL" id="JACNIG010000396">
    <property type="protein sequence ID" value="MBC8434185.1"/>
    <property type="molecule type" value="Genomic_DNA"/>
</dbReference>
<comment type="caution">
    <text evidence="6">The sequence shown here is derived from an EMBL/GenBank/DDBJ whole genome shotgun (WGS) entry which is preliminary data.</text>
</comment>
<keyword evidence="3" id="KW-0732">Signal</keyword>
<dbReference type="PANTHER" id="PTHR48104">
    <property type="entry name" value="METACASPASE-4"/>
    <property type="match status" value="1"/>
</dbReference>
<dbReference type="InterPro" id="IPR011600">
    <property type="entry name" value="Pept_C14_caspase"/>
</dbReference>